<dbReference type="InterPro" id="IPR019381">
    <property type="entry name" value="PACS1/2_C"/>
</dbReference>
<dbReference type="Pfam" id="PF25332">
    <property type="entry name" value="C2_PACS_N"/>
    <property type="match status" value="1"/>
</dbReference>
<dbReference type="GO" id="GO:0072659">
    <property type="term" value="P:protein localization to plasma membrane"/>
    <property type="evidence" value="ECO:0007669"/>
    <property type="project" value="TreeGrafter"/>
</dbReference>
<name>A0A6G3MI34_HENSL</name>
<evidence type="ECO:0000259" key="3">
    <source>
        <dbReference type="Pfam" id="PF25332"/>
    </source>
</evidence>
<feature type="domain" description="Phosphofurin acidic cluster sorting protein 1/2 N-terminal C2" evidence="3">
    <location>
        <begin position="11"/>
        <end position="130"/>
    </location>
</feature>
<proteinExistence type="inferred from homology"/>
<dbReference type="OrthoDB" id="28829at2759"/>
<dbReference type="AlphaFoldDB" id="A0A6G3MI34"/>
<organism evidence="4">
    <name type="scientific">Henneguya salminicola</name>
    <name type="common">Myxosporean</name>
    <dbReference type="NCBI Taxonomy" id="69463"/>
    <lineage>
        <taxon>Eukaryota</taxon>
        <taxon>Metazoa</taxon>
        <taxon>Cnidaria</taxon>
        <taxon>Myxozoa</taxon>
        <taxon>Myxosporea</taxon>
        <taxon>Bivalvulida</taxon>
        <taxon>Platysporina</taxon>
        <taxon>Myxobolidae</taxon>
        <taxon>Henneguya</taxon>
    </lineage>
</organism>
<reference evidence="4" key="1">
    <citation type="submission" date="2018-11" db="EMBL/GenBank/DDBJ databases">
        <title>Henneguya salminicola genome and transcriptome.</title>
        <authorList>
            <person name="Yahalomi D."/>
            <person name="Atkinson S.D."/>
            <person name="Neuhof M."/>
            <person name="Chang E.S."/>
            <person name="Philippe H."/>
            <person name="Cartwright P."/>
            <person name="Bartholomew J.L."/>
            <person name="Huchon D."/>
        </authorList>
    </citation>
    <scope>NUCLEOTIDE SEQUENCE</scope>
    <source>
        <strain evidence="4">Hz1</strain>
        <tissue evidence="4">Whole</tissue>
    </source>
</reference>
<keyword evidence="2" id="KW-0597">Phosphoprotein</keyword>
<dbReference type="EMBL" id="GHBP01004559">
    <property type="protein sequence ID" value="NDJ93680.1"/>
    <property type="molecule type" value="Transcribed_RNA"/>
</dbReference>
<accession>A0A6G3MI34</accession>
<dbReference type="InterPro" id="IPR057541">
    <property type="entry name" value="PACS1/2_N"/>
</dbReference>
<evidence type="ECO:0000256" key="2">
    <source>
        <dbReference type="ARBA" id="ARBA00022553"/>
    </source>
</evidence>
<dbReference type="PANTHER" id="PTHR13280">
    <property type="entry name" value="PHOSPHOFURIN ACIDIC CLUSTER SORTING PROTEIN"/>
    <property type="match status" value="1"/>
</dbReference>
<comment type="similarity">
    <text evidence="1">Belongs to the PACS family.</text>
</comment>
<evidence type="ECO:0000313" key="4">
    <source>
        <dbReference type="EMBL" id="NDJ93680.1"/>
    </source>
</evidence>
<dbReference type="PANTHER" id="PTHR13280:SF17">
    <property type="entry name" value="KRUEPPEL TARGET AT 95D, ISOFORM A"/>
    <property type="match status" value="1"/>
</dbReference>
<sequence>MNQTEPLSSCFFATYLSDEMSPECISRICNIRMTKIEIPKILFKNPCKEVYIALSIRDSKHLLRSSPIVLSDITGDTYVINVDFTFSIRYSHYSKRKYNILNIFLERRRTLNNKTVSRHKTIASSLIDLSWY</sequence>
<protein>
    <submittedName>
        <fullName evidence="4">Phosphofurin acidic cluster sorting protein 2 (Trinotate prediction)</fullName>
    </submittedName>
</protein>
<evidence type="ECO:0000256" key="1">
    <source>
        <dbReference type="ARBA" id="ARBA00008590"/>
    </source>
</evidence>